<gene>
    <name evidence="1" type="ORF">CGGC5_8991</name>
</gene>
<evidence type="ECO:0000313" key="1">
    <source>
        <dbReference type="EMBL" id="ELA30785.1"/>
    </source>
</evidence>
<dbReference type="EMBL" id="KB020785">
    <property type="protein sequence ID" value="ELA30785.1"/>
    <property type="molecule type" value="Genomic_DNA"/>
</dbReference>
<name>L2FX99_COLFN</name>
<accession>L2FX99</accession>
<organism evidence="1">
    <name type="scientific">Colletotrichum fructicola (strain Nara gc5)</name>
    <name type="common">Anthracnose fungus</name>
    <name type="synonym">Colletotrichum gloeosporioides (strain Nara gc5)</name>
    <dbReference type="NCBI Taxonomy" id="1213859"/>
    <lineage>
        <taxon>Eukaryota</taxon>
        <taxon>Fungi</taxon>
        <taxon>Dikarya</taxon>
        <taxon>Ascomycota</taxon>
        <taxon>Pezizomycotina</taxon>
        <taxon>Sordariomycetes</taxon>
        <taxon>Hypocreomycetidae</taxon>
        <taxon>Glomerellales</taxon>
        <taxon>Glomerellaceae</taxon>
        <taxon>Colletotrichum</taxon>
        <taxon>Colletotrichum gloeosporioides species complex</taxon>
    </lineage>
</organism>
<protein>
    <submittedName>
        <fullName evidence="1">Uncharacterized protein</fullName>
    </submittedName>
</protein>
<dbReference type="AlphaFoldDB" id="L2FX99"/>
<reference evidence="1" key="1">
    <citation type="submission" date="2012-08" db="EMBL/GenBank/DDBJ databases">
        <title>Genome analysis of Colletotrichum orbiculare and Colletotrichum fructicola.</title>
        <authorList>
            <person name="Gan P.H.P."/>
            <person name="Ikeda K."/>
            <person name="Irieda H."/>
            <person name="Narusaka M."/>
            <person name="O'Connell R.J."/>
            <person name="Narusaka Y."/>
            <person name="Takano Y."/>
            <person name="Kubo Y."/>
            <person name="Shirasu K."/>
        </authorList>
    </citation>
    <scope>NUCLEOTIDE SEQUENCE</scope>
    <source>
        <strain evidence="1">Nara gc5</strain>
    </source>
</reference>
<sequence>MDDDTYEQLLDEAEADGLLKVIHVAHQPFNSKSWKSIPVGLAIVLASDPVLASGKNAIWMARLVVKTGNIVGLMKGGFHWSPKNVHSEASHFDMKVNDHELSQYKQEVSRTFYLSDTRTPVSWTAKLEVAANKQSDLARFKVNDLELDQIEKAEAWNTNGQLICHYCRHDQNNNFNAIYDDLPLEGWWPWPKQNEQAVGIRRTRQVGKSVDTPKVKRGMSKSIEMMYI</sequence>
<dbReference type="HOGENOM" id="CLU_104266_0_0_1"/>
<proteinExistence type="predicted"/>